<evidence type="ECO:0000313" key="4">
    <source>
        <dbReference type="Proteomes" id="UP000728032"/>
    </source>
</evidence>
<evidence type="ECO:0000256" key="1">
    <source>
        <dbReference type="SAM" id="MobiDB-lite"/>
    </source>
</evidence>
<dbReference type="EMBL" id="OC919093">
    <property type="protein sequence ID" value="CAD7650679.1"/>
    <property type="molecule type" value="Genomic_DNA"/>
</dbReference>
<feature type="chain" id="PRO_5036211347" evidence="2">
    <location>
        <begin position="21"/>
        <end position="75"/>
    </location>
</feature>
<keyword evidence="2" id="KW-0732">Signal</keyword>
<name>A0A7R9LZ89_9ACAR</name>
<sequence length="75" mass="8441">MKYEIVVHIILIVSIVRSLANRDCSQISNSDCVDNTVNTECETCLRNLRSPQRYGKRMDDTNGLESPTGSHLVVM</sequence>
<proteinExistence type="predicted"/>
<evidence type="ECO:0000313" key="3">
    <source>
        <dbReference type="EMBL" id="CAD7650679.1"/>
    </source>
</evidence>
<feature type="signal peptide" evidence="2">
    <location>
        <begin position="1"/>
        <end position="20"/>
    </location>
</feature>
<dbReference type="Proteomes" id="UP000728032">
    <property type="component" value="Unassembled WGS sequence"/>
</dbReference>
<gene>
    <name evidence="3" type="ORF">ONB1V03_LOCUS7934</name>
</gene>
<evidence type="ECO:0000256" key="2">
    <source>
        <dbReference type="SAM" id="SignalP"/>
    </source>
</evidence>
<accession>A0A7R9LZ89</accession>
<feature type="region of interest" description="Disordered" evidence="1">
    <location>
        <begin position="55"/>
        <end position="75"/>
    </location>
</feature>
<keyword evidence="4" id="KW-1185">Reference proteome</keyword>
<protein>
    <submittedName>
        <fullName evidence="3">Uncharacterized protein</fullName>
    </submittedName>
</protein>
<reference evidence="3" key="1">
    <citation type="submission" date="2020-11" db="EMBL/GenBank/DDBJ databases">
        <authorList>
            <person name="Tran Van P."/>
        </authorList>
    </citation>
    <scope>NUCLEOTIDE SEQUENCE</scope>
</reference>
<organism evidence="3">
    <name type="scientific">Oppiella nova</name>
    <dbReference type="NCBI Taxonomy" id="334625"/>
    <lineage>
        <taxon>Eukaryota</taxon>
        <taxon>Metazoa</taxon>
        <taxon>Ecdysozoa</taxon>
        <taxon>Arthropoda</taxon>
        <taxon>Chelicerata</taxon>
        <taxon>Arachnida</taxon>
        <taxon>Acari</taxon>
        <taxon>Acariformes</taxon>
        <taxon>Sarcoptiformes</taxon>
        <taxon>Oribatida</taxon>
        <taxon>Brachypylina</taxon>
        <taxon>Oppioidea</taxon>
        <taxon>Oppiidae</taxon>
        <taxon>Oppiella</taxon>
    </lineage>
</organism>
<dbReference type="AlphaFoldDB" id="A0A7R9LZ89"/>
<dbReference type="EMBL" id="CAJPVJ010004268">
    <property type="protein sequence ID" value="CAG2168444.1"/>
    <property type="molecule type" value="Genomic_DNA"/>
</dbReference>